<comment type="function">
    <text evidence="3">Component of the exocyst complex.</text>
</comment>
<evidence type="ECO:0000256" key="3">
    <source>
        <dbReference type="RuleBase" id="RU365026"/>
    </source>
</evidence>
<keyword evidence="2 3" id="KW-0813">Transport</keyword>
<dbReference type="Proteomes" id="UP001497457">
    <property type="component" value="Chromosome 34rd"/>
</dbReference>
<evidence type="ECO:0000256" key="1">
    <source>
        <dbReference type="ARBA" id="ARBA00006756"/>
    </source>
</evidence>
<reference evidence="5 6" key="2">
    <citation type="submission" date="2024-10" db="EMBL/GenBank/DDBJ databases">
        <authorList>
            <person name="Ryan C."/>
        </authorList>
    </citation>
    <scope>NUCLEOTIDE SEQUENCE [LARGE SCALE GENOMIC DNA]</scope>
</reference>
<keyword evidence="6" id="KW-1185">Reference proteome</keyword>
<keyword evidence="3" id="KW-0653">Protein transport</keyword>
<gene>
    <name evidence="5" type="ORF">URODEC1_LOCUS87449</name>
</gene>
<dbReference type="Gene3D" id="1.20.1280.170">
    <property type="entry name" value="Exocyst complex component Exo70"/>
    <property type="match status" value="1"/>
</dbReference>
<dbReference type="InterPro" id="IPR016159">
    <property type="entry name" value="Cullin_repeat-like_dom_sf"/>
</dbReference>
<organism evidence="5 6">
    <name type="scientific">Urochloa decumbens</name>
    <dbReference type="NCBI Taxonomy" id="240449"/>
    <lineage>
        <taxon>Eukaryota</taxon>
        <taxon>Viridiplantae</taxon>
        <taxon>Streptophyta</taxon>
        <taxon>Embryophyta</taxon>
        <taxon>Tracheophyta</taxon>
        <taxon>Spermatophyta</taxon>
        <taxon>Magnoliopsida</taxon>
        <taxon>Liliopsida</taxon>
        <taxon>Poales</taxon>
        <taxon>Poaceae</taxon>
        <taxon>PACMAD clade</taxon>
        <taxon>Panicoideae</taxon>
        <taxon>Panicodae</taxon>
        <taxon>Paniceae</taxon>
        <taxon>Melinidinae</taxon>
        <taxon>Urochloa</taxon>
    </lineage>
</organism>
<evidence type="ECO:0000313" key="6">
    <source>
        <dbReference type="Proteomes" id="UP001497457"/>
    </source>
</evidence>
<feature type="domain" description="Exocyst complex subunit Exo70 C-terminal" evidence="4">
    <location>
        <begin position="188"/>
        <end position="501"/>
    </location>
</feature>
<protein>
    <recommendedName>
        <fullName evidence="3">Exocyst subunit Exo70 family protein</fullName>
    </recommendedName>
</protein>
<sequence>MDGGRDGGNGPWSYGEENLRSYYYTLSSSCSSGTVSTAYASTGSRWWSSHSMEAAKQHLELENEDDGFRKSWEETKKRMNSVIQAFVGAPSANRSMKGGDMSALERWWFTELGVEWVPLLQATDDACGWKLEHEFDVRSWVVGALMEIVDTIGFATLLFPDRGLLPSICEEEEEEEPVTEQAIPDQFQFSGFIKQAMLKMLAFVDAIAAPNPRITTRRVLVIKNGLVASYDRLNALLDVRGALTKALPLIRLSSSTRRPLQRAIWRTMEEIWIRIMLSMKDSSSTQENPQGSSDIHKATRYVISYIRFLQSHYSSVAPIVYEETSLGNYAPQIGDVPPLDSLIAEMASLLQGKLTKMSDSFGDQSLKFSFLLNNSYFGREQPRQTLPFPKFSVAALSSKLQGYAKSYLQASWEPVLSCLFNPSPLCLGRKRNYFPLSNFESEFQKTYTTQKVWKVPDPELRSSLREHITKKIISGYVKYMEENYVTAIRVTVQELEEMLQELFEG</sequence>
<dbReference type="PANTHER" id="PTHR12542:SF170">
    <property type="entry name" value="EXOCYST SUBUNIT EXO70 FAMILY PROTEIN"/>
    <property type="match status" value="1"/>
</dbReference>
<keyword evidence="3" id="KW-0268">Exocytosis</keyword>
<accession>A0ABC9DRY0</accession>
<evidence type="ECO:0000259" key="4">
    <source>
        <dbReference type="Pfam" id="PF03081"/>
    </source>
</evidence>
<proteinExistence type="inferred from homology"/>
<dbReference type="SUPFAM" id="SSF74788">
    <property type="entry name" value="Cullin repeat-like"/>
    <property type="match status" value="1"/>
</dbReference>
<dbReference type="InterPro" id="IPR046364">
    <property type="entry name" value="Exo70_C"/>
</dbReference>
<dbReference type="Pfam" id="PF03081">
    <property type="entry name" value="Exo70_C"/>
    <property type="match status" value="1"/>
</dbReference>
<dbReference type="PANTHER" id="PTHR12542">
    <property type="entry name" value="EXOCYST COMPLEX PROTEIN EXO70"/>
    <property type="match status" value="1"/>
</dbReference>
<reference evidence="6" key="1">
    <citation type="submission" date="2024-06" db="EMBL/GenBank/DDBJ databases">
        <authorList>
            <person name="Ryan C."/>
        </authorList>
    </citation>
    <scope>NUCLEOTIDE SEQUENCE [LARGE SCALE GENOMIC DNA]</scope>
</reference>
<evidence type="ECO:0000313" key="5">
    <source>
        <dbReference type="EMBL" id="CAL5042961.1"/>
    </source>
</evidence>
<dbReference type="GO" id="GO:0015031">
    <property type="term" value="P:protein transport"/>
    <property type="evidence" value="ECO:0007669"/>
    <property type="project" value="UniProtKB-KW"/>
</dbReference>
<dbReference type="EMBL" id="OZ075144">
    <property type="protein sequence ID" value="CAL5042961.1"/>
    <property type="molecule type" value="Genomic_DNA"/>
</dbReference>
<dbReference type="GO" id="GO:0006887">
    <property type="term" value="P:exocytosis"/>
    <property type="evidence" value="ECO:0007669"/>
    <property type="project" value="UniProtKB-KW"/>
</dbReference>
<evidence type="ECO:0000256" key="2">
    <source>
        <dbReference type="ARBA" id="ARBA00022448"/>
    </source>
</evidence>
<comment type="similarity">
    <text evidence="1 3">Belongs to the EXO70 family.</text>
</comment>
<dbReference type="AlphaFoldDB" id="A0ABC9DRY0"/>
<dbReference type="InterPro" id="IPR004140">
    <property type="entry name" value="Exo70"/>
</dbReference>
<name>A0ABC9DRY0_9POAL</name>